<dbReference type="Pfam" id="PF09723">
    <property type="entry name" value="Zn_ribbon_8"/>
    <property type="match status" value="1"/>
</dbReference>
<dbReference type="SMART" id="SM00834">
    <property type="entry name" value="CxxC_CXXC_SSSS"/>
    <property type="match status" value="1"/>
</dbReference>
<evidence type="ECO:0000313" key="2">
    <source>
        <dbReference type="EMBL" id="MBF4807609.1"/>
    </source>
</evidence>
<protein>
    <submittedName>
        <fullName evidence="2">Zinc ribbon domain-containing protein</fullName>
    </submittedName>
</protein>
<dbReference type="PANTHER" id="PTHR34404:SF2">
    <property type="entry name" value="CONSERVED SERINE RICH PROTEIN"/>
    <property type="match status" value="1"/>
</dbReference>
<dbReference type="AlphaFoldDB" id="A0A930VUQ4"/>
<dbReference type="Gene3D" id="2.20.28.30">
    <property type="entry name" value="RNA polymerase ii, chain L"/>
    <property type="match status" value="1"/>
</dbReference>
<gene>
    <name evidence="2" type="ORF">HXK26_02790</name>
</gene>
<dbReference type="GeneID" id="84903838"/>
<sequence length="61" mass="6910">MARYSYQCPECKTKFVVEHPMSVHPKVTCPSCGHLAERVFDPSGIVFKGSGFYNTDQKNKK</sequence>
<accession>A0A930VUQ4</accession>
<dbReference type="EMBL" id="JABZGW010000083">
    <property type="protein sequence ID" value="MBF4807609.1"/>
    <property type="molecule type" value="Genomic_DNA"/>
</dbReference>
<feature type="domain" description="Putative regulatory protein FmdB zinc ribbon" evidence="1">
    <location>
        <begin position="1"/>
        <end position="41"/>
    </location>
</feature>
<evidence type="ECO:0000259" key="1">
    <source>
        <dbReference type="SMART" id="SM00834"/>
    </source>
</evidence>
<dbReference type="RefSeq" id="WP_003148185.1">
    <property type="nucleotide sequence ID" value="NZ_CAUPIQ010000002.1"/>
</dbReference>
<evidence type="ECO:0000313" key="3">
    <source>
        <dbReference type="Proteomes" id="UP000698335"/>
    </source>
</evidence>
<proteinExistence type="predicted"/>
<reference evidence="2" key="1">
    <citation type="submission" date="2020-04" db="EMBL/GenBank/DDBJ databases">
        <title>Deep metagenomics examines the oral microbiome during advanced dental caries in children, revealing novel taxa and co-occurrences with host molecules.</title>
        <authorList>
            <person name="Baker J.L."/>
            <person name="Morton J.T."/>
            <person name="Dinis M."/>
            <person name="Alvarez R."/>
            <person name="Tran N.C."/>
            <person name="Knight R."/>
            <person name="Edlund A."/>
        </authorList>
    </citation>
    <scope>NUCLEOTIDE SEQUENCE</scope>
    <source>
        <strain evidence="2">JCVI_38_bin.5</strain>
    </source>
</reference>
<dbReference type="PANTHER" id="PTHR34404">
    <property type="entry name" value="REGULATORY PROTEIN, FMDB FAMILY"/>
    <property type="match status" value="1"/>
</dbReference>
<dbReference type="Proteomes" id="UP000698335">
    <property type="component" value="Unassembled WGS sequence"/>
</dbReference>
<dbReference type="NCBIfam" id="TIGR02605">
    <property type="entry name" value="CxxC_CxxC_SSSS"/>
    <property type="match status" value="1"/>
</dbReference>
<dbReference type="InterPro" id="IPR013429">
    <property type="entry name" value="Regulatory_FmdB_Zinc_ribbon"/>
</dbReference>
<comment type="caution">
    <text evidence="2">The sequence shown here is derived from an EMBL/GenBank/DDBJ whole genome shotgun (WGS) entry which is preliminary data.</text>
</comment>
<organism evidence="2 3">
    <name type="scientific">Lancefieldella rimae</name>
    <dbReference type="NCBI Taxonomy" id="1383"/>
    <lineage>
        <taxon>Bacteria</taxon>
        <taxon>Bacillati</taxon>
        <taxon>Actinomycetota</taxon>
        <taxon>Coriobacteriia</taxon>
        <taxon>Coriobacteriales</taxon>
        <taxon>Atopobiaceae</taxon>
        <taxon>Lancefieldella</taxon>
    </lineage>
</organism>
<name>A0A930VUQ4_9ACTN</name>
<dbReference type="OrthoDB" id="9813321at2"/>